<dbReference type="InterPro" id="IPR003439">
    <property type="entry name" value="ABC_transporter-like_ATP-bd"/>
</dbReference>
<keyword evidence="3 5" id="KW-0067">ATP-binding</keyword>
<reference evidence="5 6" key="1">
    <citation type="submission" date="2021-12" db="EMBL/GenBank/DDBJ databases">
        <title>Discovery of the Pendulisporaceae a myxobacterial family with distinct sporulation behavior and unique specialized metabolism.</title>
        <authorList>
            <person name="Garcia R."/>
            <person name="Popoff A."/>
            <person name="Bader C.D."/>
            <person name="Loehr J."/>
            <person name="Walesch S."/>
            <person name="Walt C."/>
            <person name="Boldt J."/>
            <person name="Bunk B."/>
            <person name="Haeckl F.J.F.P.J."/>
            <person name="Gunesch A.P."/>
            <person name="Birkelbach J."/>
            <person name="Nuebel U."/>
            <person name="Pietschmann T."/>
            <person name="Bach T."/>
            <person name="Mueller R."/>
        </authorList>
    </citation>
    <scope>NUCLEOTIDE SEQUENCE [LARGE SCALE GENOMIC DNA]</scope>
    <source>
        <strain evidence="5 6">MSr12523</strain>
    </source>
</reference>
<evidence type="ECO:0000313" key="5">
    <source>
        <dbReference type="EMBL" id="WXA91859.1"/>
    </source>
</evidence>
<dbReference type="PANTHER" id="PTHR43023:SF6">
    <property type="entry name" value="INTERMEMBRANE PHOSPHOLIPID TRANSPORT SYSTEM ATP-BINDING PROTEIN MLAF"/>
    <property type="match status" value="1"/>
</dbReference>
<dbReference type="InterPro" id="IPR003593">
    <property type="entry name" value="AAA+_ATPase"/>
</dbReference>
<protein>
    <submittedName>
        <fullName evidence="5">ATP-binding cassette domain-containing protein</fullName>
    </submittedName>
</protein>
<dbReference type="Pfam" id="PF00005">
    <property type="entry name" value="ABC_tran"/>
    <property type="match status" value="1"/>
</dbReference>
<dbReference type="InterPro" id="IPR027417">
    <property type="entry name" value="P-loop_NTPase"/>
</dbReference>
<keyword evidence="1" id="KW-0813">Transport</keyword>
<evidence type="ECO:0000256" key="2">
    <source>
        <dbReference type="ARBA" id="ARBA00022741"/>
    </source>
</evidence>
<evidence type="ECO:0000313" key="6">
    <source>
        <dbReference type="Proteomes" id="UP001379533"/>
    </source>
</evidence>
<dbReference type="SMART" id="SM00382">
    <property type="entry name" value="AAA"/>
    <property type="match status" value="1"/>
</dbReference>
<dbReference type="InterPro" id="IPR017871">
    <property type="entry name" value="ABC_transporter-like_CS"/>
</dbReference>
<organism evidence="5 6">
    <name type="scientific">Pendulispora brunnea</name>
    <dbReference type="NCBI Taxonomy" id="2905690"/>
    <lineage>
        <taxon>Bacteria</taxon>
        <taxon>Pseudomonadati</taxon>
        <taxon>Myxococcota</taxon>
        <taxon>Myxococcia</taxon>
        <taxon>Myxococcales</taxon>
        <taxon>Sorangiineae</taxon>
        <taxon>Pendulisporaceae</taxon>
        <taxon>Pendulispora</taxon>
    </lineage>
</organism>
<keyword evidence="2" id="KW-0547">Nucleotide-binding</keyword>
<evidence type="ECO:0000256" key="3">
    <source>
        <dbReference type="ARBA" id="ARBA00022840"/>
    </source>
</evidence>
<evidence type="ECO:0000256" key="1">
    <source>
        <dbReference type="ARBA" id="ARBA00022448"/>
    </source>
</evidence>
<dbReference type="PROSITE" id="PS00211">
    <property type="entry name" value="ABC_TRANSPORTER_1"/>
    <property type="match status" value="1"/>
</dbReference>
<accession>A0ABZ2JZD8</accession>
<sequence>MKRENAGRGRLHREEPATPVGGVFIKFSHVKKRFGPKIIYTDLDLEIRRGETTTVLGASGSGKSVMLKMLIGLLRADSGKITFDGKEIQDLAERNMHDVRRKIAYLFQGAALFDSLSVGENVAYGLREQFWDSMTDDEIRERVAQSLAAVGLPGIEEMRPSDLSGGMKKRVGLARTLALQPEVLLYDEPTTGLDPINTARINHLINGIKKAFSITSIVVTHDMGTAFSVSDRLVMLGKGGVLMAGSMDDFRNTKEPYVRDFIDGKAPETEDVSSLLAS</sequence>
<feature type="domain" description="ABC transporter" evidence="4">
    <location>
        <begin position="25"/>
        <end position="263"/>
    </location>
</feature>
<dbReference type="GO" id="GO:0005524">
    <property type="term" value="F:ATP binding"/>
    <property type="evidence" value="ECO:0007669"/>
    <property type="project" value="UniProtKB-KW"/>
</dbReference>
<dbReference type="PANTHER" id="PTHR43023">
    <property type="entry name" value="PROTEIN TRIGALACTOSYLDIACYLGLYCEROL 3, CHLOROPLASTIC"/>
    <property type="match status" value="1"/>
</dbReference>
<proteinExistence type="predicted"/>
<gene>
    <name evidence="5" type="ORF">LZC95_36085</name>
</gene>
<dbReference type="PROSITE" id="PS50893">
    <property type="entry name" value="ABC_TRANSPORTER_2"/>
    <property type="match status" value="1"/>
</dbReference>
<dbReference type="EMBL" id="CP089982">
    <property type="protein sequence ID" value="WXA91859.1"/>
    <property type="molecule type" value="Genomic_DNA"/>
</dbReference>
<name>A0ABZ2JZD8_9BACT</name>
<dbReference type="SUPFAM" id="SSF52540">
    <property type="entry name" value="P-loop containing nucleoside triphosphate hydrolases"/>
    <property type="match status" value="1"/>
</dbReference>
<dbReference type="Proteomes" id="UP001379533">
    <property type="component" value="Chromosome"/>
</dbReference>
<keyword evidence="6" id="KW-1185">Reference proteome</keyword>
<evidence type="ECO:0000259" key="4">
    <source>
        <dbReference type="PROSITE" id="PS50893"/>
    </source>
</evidence>
<dbReference type="Gene3D" id="3.40.50.300">
    <property type="entry name" value="P-loop containing nucleotide triphosphate hydrolases"/>
    <property type="match status" value="1"/>
</dbReference>